<accession>A0A836MQA5</accession>
<evidence type="ECO:0000256" key="6">
    <source>
        <dbReference type="ARBA" id="ARBA00011912"/>
    </source>
</evidence>
<keyword evidence="13" id="KW-0408">Iron</keyword>
<dbReference type="EMBL" id="JFZV01000009">
    <property type="protein sequence ID" value="KDN14240.1"/>
    <property type="molecule type" value="Genomic_DNA"/>
</dbReference>
<dbReference type="EC" id="1.3.98.3" evidence="6"/>
<comment type="caution">
    <text evidence="21">The sequence shown here is derived from an EMBL/GenBank/DDBJ whole genome shotgun (WGS) entry which is preliminary data.</text>
</comment>
<evidence type="ECO:0000256" key="7">
    <source>
        <dbReference type="ARBA" id="ARBA00020156"/>
    </source>
</evidence>
<dbReference type="InterPro" id="IPR007197">
    <property type="entry name" value="rSAM"/>
</dbReference>
<evidence type="ECO:0000256" key="13">
    <source>
        <dbReference type="ARBA" id="ARBA00023004"/>
    </source>
</evidence>
<dbReference type="PANTHER" id="PTHR13932:SF6">
    <property type="entry name" value="OXYGEN-INDEPENDENT COPROPORPHYRINOGEN III OXIDASE"/>
    <property type="match status" value="1"/>
</dbReference>
<sequence length="512" mass="58549">MNFPSAPAQTKIDLLYRHCFTLLLHMLILSQIVITPAYFTKSFKKNNHYHPMNTPHINIEFDRHLIASLPTSGPRYTSYPTADRFNTTFTATHLQTALQQHIGSQPVSLYVHIPFCNTICYYCGCNKIITKDTSRADRYIQYLDKELALLAQNWQGKPLLAQLHFGGGTPTFLSDDQLSHIFTSIRHYFTLTSQGEYSIEIDPRKVTASTVAHLGRLGFNRMSVGIQDFNSTVQQAVNRIQSEAETRSVIEAARNNGFQSVSVDLIYGLPHQTEASMRCTLDHVLELQPDRIAMYHYAHLPHLFKPQRRIDTAAVPDSSVKLDILQNTVQYLLQQGYIFIGMDHFAKPDDELAIALSEGRLQRNFQGYSTHADCDLIAIGVSSIGKIANTYSQNEKEINAYYQALDENRLPVMRGYQLNADDLLRRQVIQDLMCRFQLNYHDYSAAMQQPFQTYFAAEQADLQQLAQLGLLNLTDQQLQVTPKGRLLIRNIAMVFDYYLRQKRTDAQYSRTL</sequence>
<dbReference type="FunFam" id="3.80.30.20:FF:000012">
    <property type="entry name" value="Coproporphyrinogen-III oxidase"/>
    <property type="match status" value="1"/>
</dbReference>
<dbReference type="GO" id="GO:0006782">
    <property type="term" value="P:protoporphyrinogen IX biosynthetic process"/>
    <property type="evidence" value="ECO:0007669"/>
    <property type="project" value="UniProtKB-UniPathway"/>
</dbReference>
<comment type="cofactor">
    <cofactor evidence="1">
        <name>[4Fe-4S] cluster</name>
        <dbReference type="ChEBI" id="CHEBI:49883"/>
    </cofactor>
</comment>
<dbReference type="UniPathway" id="UPA00251">
    <property type="reaction ID" value="UER00323"/>
</dbReference>
<dbReference type="PANTHER" id="PTHR13932">
    <property type="entry name" value="COPROPORPHYRINIGEN III OXIDASE"/>
    <property type="match status" value="1"/>
</dbReference>
<evidence type="ECO:0000256" key="10">
    <source>
        <dbReference type="ARBA" id="ARBA00022691"/>
    </source>
</evidence>
<protein>
    <recommendedName>
        <fullName evidence="7">Oxygen-independent coproporphyrinogen III oxidase</fullName>
        <ecNumber evidence="6">1.3.98.3</ecNumber>
    </recommendedName>
    <alternativeName>
        <fullName evidence="17">Coproporphyrinogen III dehydrogenase</fullName>
    </alternativeName>
</protein>
<evidence type="ECO:0000313" key="21">
    <source>
        <dbReference type="EMBL" id="KDN14240.1"/>
    </source>
</evidence>
<reference evidence="21 22" key="1">
    <citation type="submission" date="2014-03" db="EMBL/GenBank/DDBJ databases">
        <title>The genomes of two eusocial bee gut symbionts.</title>
        <authorList>
            <person name="Kwong W.K."/>
            <person name="Engel P."/>
            <person name="Koch H."/>
            <person name="Moran N.A."/>
        </authorList>
    </citation>
    <scope>NUCLEOTIDE SEQUENCE [LARGE SCALE GENOMIC DNA]</scope>
    <source>
        <strain evidence="22">wkB29</strain>
    </source>
</reference>
<dbReference type="InterPro" id="IPR006638">
    <property type="entry name" value="Elp3/MiaA/NifB-like_rSAM"/>
</dbReference>
<dbReference type="NCBIfam" id="TIGR00538">
    <property type="entry name" value="hemN"/>
    <property type="match status" value="1"/>
</dbReference>
<dbReference type="FunFam" id="1.10.10.920:FF:000001">
    <property type="entry name" value="Coproporphyrinogen-III oxidase"/>
    <property type="match status" value="1"/>
</dbReference>
<dbReference type="GO" id="GO:0005737">
    <property type="term" value="C:cytoplasm"/>
    <property type="evidence" value="ECO:0007669"/>
    <property type="project" value="UniProtKB-SubCell"/>
</dbReference>
<name>A0A836MQA5_9NEIS</name>
<evidence type="ECO:0000256" key="17">
    <source>
        <dbReference type="ARBA" id="ARBA00030263"/>
    </source>
</evidence>
<keyword evidence="22" id="KW-1185">Reference proteome</keyword>
<dbReference type="SMART" id="SM00729">
    <property type="entry name" value="Elp3"/>
    <property type="match status" value="1"/>
</dbReference>
<dbReference type="GO" id="GO:0046872">
    <property type="term" value="F:metal ion binding"/>
    <property type="evidence" value="ECO:0007669"/>
    <property type="project" value="UniProtKB-KW"/>
</dbReference>
<dbReference type="Gene3D" id="1.10.10.920">
    <property type="match status" value="1"/>
</dbReference>
<comment type="subunit">
    <text evidence="5">Monomer.</text>
</comment>
<evidence type="ECO:0000256" key="18">
    <source>
        <dbReference type="ARBA" id="ARBA00048321"/>
    </source>
</evidence>
<dbReference type="Pfam" id="PF06969">
    <property type="entry name" value="HemN_C"/>
    <property type="match status" value="1"/>
</dbReference>
<evidence type="ECO:0000256" key="3">
    <source>
        <dbReference type="ARBA" id="ARBA00004785"/>
    </source>
</evidence>
<dbReference type="SFLD" id="SFLDG01065">
    <property type="entry name" value="anaerobic_coproporphyrinogen-I"/>
    <property type="match status" value="1"/>
</dbReference>
<comment type="similarity">
    <text evidence="4">Belongs to the anaerobic coproporphyrinogen-III oxidase family.</text>
</comment>
<keyword evidence="19" id="KW-0472">Membrane</keyword>
<evidence type="ECO:0000256" key="5">
    <source>
        <dbReference type="ARBA" id="ARBA00011245"/>
    </source>
</evidence>
<evidence type="ECO:0000256" key="11">
    <source>
        <dbReference type="ARBA" id="ARBA00022723"/>
    </source>
</evidence>
<dbReference type="AlphaFoldDB" id="A0A836MQA5"/>
<evidence type="ECO:0000259" key="20">
    <source>
        <dbReference type="PROSITE" id="PS51918"/>
    </source>
</evidence>
<comment type="pathway">
    <text evidence="3">Porphyrin-containing compound metabolism; protoporphyrin-IX biosynthesis; protoporphyrinogen-IX from coproporphyrinogen-III (AdoMet route): step 1/1.</text>
</comment>
<dbReference type="InterPro" id="IPR058240">
    <property type="entry name" value="rSAM_sf"/>
</dbReference>
<dbReference type="PROSITE" id="PS51918">
    <property type="entry name" value="RADICAL_SAM"/>
    <property type="match status" value="1"/>
</dbReference>
<keyword evidence="11" id="KW-0479">Metal-binding</keyword>
<dbReference type="InterPro" id="IPR004558">
    <property type="entry name" value="Coprogen_oxidase_HemN"/>
</dbReference>
<evidence type="ECO:0000256" key="1">
    <source>
        <dbReference type="ARBA" id="ARBA00001966"/>
    </source>
</evidence>
<keyword evidence="15" id="KW-0627">Porphyrin biosynthesis</keyword>
<evidence type="ECO:0000256" key="2">
    <source>
        <dbReference type="ARBA" id="ARBA00004496"/>
    </source>
</evidence>
<evidence type="ECO:0000256" key="9">
    <source>
        <dbReference type="ARBA" id="ARBA00022490"/>
    </source>
</evidence>
<evidence type="ECO:0000256" key="14">
    <source>
        <dbReference type="ARBA" id="ARBA00023014"/>
    </source>
</evidence>
<evidence type="ECO:0000256" key="16">
    <source>
        <dbReference type="ARBA" id="ARBA00024295"/>
    </source>
</evidence>
<proteinExistence type="inferred from homology"/>
<dbReference type="GO" id="GO:0004109">
    <property type="term" value="F:coproporphyrinogen oxidase activity"/>
    <property type="evidence" value="ECO:0007669"/>
    <property type="project" value="InterPro"/>
</dbReference>
<feature type="domain" description="Radical SAM core" evidence="20">
    <location>
        <begin position="101"/>
        <end position="335"/>
    </location>
</feature>
<comment type="function">
    <text evidence="16">Involved in the heme biosynthesis. Catalyzes the anaerobic oxidative decarboxylation of propionate groups of rings A and B of coproporphyrinogen III to yield the vinyl groups in protoporphyrinogen IX.</text>
</comment>
<dbReference type="Proteomes" id="UP000027170">
    <property type="component" value="Unassembled WGS sequence"/>
</dbReference>
<dbReference type="GO" id="GO:0051989">
    <property type="term" value="F:coproporphyrinogen dehydrogenase activity"/>
    <property type="evidence" value="ECO:0007669"/>
    <property type="project" value="UniProtKB-EC"/>
</dbReference>
<gene>
    <name evidence="21" type="ORF">SALWKB29_1730</name>
</gene>
<comment type="subcellular location">
    <subcellularLocation>
        <location evidence="2">Cytoplasm</location>
    </subcellularLocation>
</comment>
<comment type="catalytic activity">
    <reaction evidence="18">
        <text>coproporphyrinogen III + 2 S-adenosyl-L-methionine = protoporphyrinogen IX + 2 5'-deoxyadenosine + 2 L-methionine + 2 CO2</text>
        <dbReference type="Rhea" id="RHEA:15425"/>
        <dbReference type="ChEBI" id="CHEBI:16526"/>
        <dbReference type="ChEBI" id="CHEBI:17319"/>
        <dbReference type="ChEBI" id="CHEBI:57307"/>
        <dbReference type="ChEBI" id="CHEBI:57309"/>
        <dbReference type="ChEBI" id="CHEBI:57844"/>
        <dbReference type="ChEBI" id="CHEBI:59789"/>
        <dbReference type="EC" id="1.3.98.3"/>
    </reaction>
</comment>
<evidence type="ECO:0000256" key="8">
    <source>
        <dbReference type="ARBA" id="ARBA00022485"/>
    </source>
</evidence>
<dbReference type="SFLD" id="SFLDS00029">
    <property type="entry name" value="Radical_SAM"/>
    <property type="match status" value="1"/>
</dbReference>
<keyword evidence="9" id="KW-0963">Cytoplasm</keyword>
<keyword evidence="10" id="KW-0949">S-adenosyl-L-methionine</keyword>
<keyword evidence="8" id="KW-0004">4Fe-4S</keyword>
<dbReference type="InterPro" id="IPR010723">
    <property type="entry name" value="HemN_C"/>
</dbReference>
<organism evidence="21 22">
    <name type="scientific">Snodgrassella communis</name>
    <dbReference type="NCBI Taxonomy" id="2946699"/>
    <lineage>
        <taxon>Bacteria</taxon>
        <taxon>Pseudomonadati</taxon>
        <taxon>Pseudomonadota</taxon>
        <taxon>Betaproteobacteria</taxon>
        <taxon>Neisseriales</taxon>
        <taxon>Neisseriaceae</taxon>
        <taxon>Snodgrassella</taxon>
    </lineage>
</organism>
<feature type="transmembrane region" description="Helical" evidence="19">
    <location>
        <begin position="20"/>
        <end position="39"/>
    </location>
</feature>
<evidence type="ECO:0000256" key="19">
    <source>
        <dbReference type="SAM" id="Phobius"/>
    </source>
</evidence>
<keyword evidence="19" id="KW-1133">Transmembrane helix</keyword>
<evidence type="ECO:0000256" key="15">
    <source>
        <dbReference type="ARBA" id="ARBA00023244"/>
    </source>
</evidence>
<dbReference type="InterPro" id="IPR034505">
    <property type="entry name" value="Coproporphyrinogen-III_oxidase"/>
</dbReference>
<keyword evidence="12 21" id="KW-0560">Oxidoreductase</keyword>
<dbReference type="CDD" id="cd01335">
    <property type="entry name" value="Radical_SAM"/>
    <property type="match status" value="1"/>
</dbReference>
<evidence type="ECO:0000256" key="4">
    <source>
        <dbReference type="ARBA" id="ARBA00005493"/>
    </source>
</evidence>
<keyword evidence="14" id="KW-0411">Iron-sulfur</keyword>
<evidence type="ECO:0000313" key="22">
    <source>
        <dbReference type="Proteomes" id="UP000027170"/>
    </source>
</evidence>
<keyword evidence="19" id="KW-0812">Transmembrane</keyword>
<dbReference type="Pfam" id="PF04055">
    <property type="entry name" value="Radical_SAM"/>
    <property type="match status" value="1"/>
</dbReference>
<dbReference type="Gene3D" id="3.30.750.200">
    <property type="match status" value="1"/>
</dbReference>
<evidence type="ECO:0000256" key="12">
    <source>
        <dbReference type="ARBA" id="ARBA00023002"/>
    </source>
</evidence>
<dbReference type="GO" id="GO:0051539">
    <property type="term" value="F:4 iron, 4 sulfur cluster binding"/>
    <property type="evidence" value="ECO:0007669"/>
    <property type="project" value="UniProtKB-KW"/>
</dbReference>
<dbReference type="SUPFAM" id="SSF102114">
    <property type="entry name" value="Radical SAM enzymes"/>
    <property type="match status" value="1"/>
</dbReference>